<dbReference type="OrthoDB" id="6772278at2759"/>
<name>A0A9P0FDF4_BRAAE</name>
<dbReference type="EMBL" id="OV121133">
    <property type="protein sequence ID" value="CAH0551330.1"/>
    <property type="molecule type" value="Genomic_DNA"/>
</dbReference>
<dbReference type="Proteomes" id="UP001154078">
    <property type="component" value="Chromosome 2"/>
</dbReference>
<dbReference type="AlphaFoldDB" id="A0A9P0FDF4"/>
<sequence>MASVVENKKICKHCKKKVVLWLDCVNCGTSFYRSCEIQAKVTDKTEKVICCKQEKSEVITEKEATMELDEKRLKMILESHLNKYFTPIKKSIDTEIMEFKKSVQYISDAFEEQKAATEEAIDEIKRLNEENVLLKSKINVLEVSTQEQKEKQNNLIVAGIPKQKEENTTK</sequence>
<keyword evidence="3" id="KW-1185">Reference proteome</keyword>
<protein>
    <submittedName>
        <fullName evidence="2">Uncharacterized protein</fullName>
    </submittedName>
</protein>
<evidence type="ECO:0000313" key="3">
    <source>
        <dbReference type="Proteomes" id="UP001154078"/>
    </source>
</evidence>
<evidence type="ECO:0000256" key="1">
    <source>
        <dbReference type="SAM" id="Coils"/>
    </source>
</evidence>
<evidence type="ECO:0000313" key="2">
    <source>
        <dbReference type="EMBL" id="CAH0551330.1"/>
    </source>
</evidence>
<organism evidence="2 3">
    <name type="scientific">Brassicogethes aeneus</name>
    <name type="common">Rape pollen beetle</name>
    <name type="synonym">Meligethes aeneus</name>
    <dbReference type="NCBI Taxonomy" id="1431903"/>
    <lineage>
        <taxon>Eukaryota</taxon>
        <taxon>Metazoa</taxon>
        <taxon>Ecdysozoa</taxon>
        <taxon>Arthropoda</taxon>
        <taxon>Hexapoda</taxon>
        <taxon>Insecta</taxon>
        <taxon>Pterygota</taxon>
        <taxon>Neoptera</taxon>
        <taxon>Endopterygota</taxon>
        <taxon>Coleoptera</taxon>
        <taxon>Polyphaga</taxon>
        <taxon>Cucujiformia</taxon>
        <taxon>Nitidulidae</taxon>
        <taxon>Meligethinae</taxon>
        <taxon>Brassicogethes</taxon>
    </lineage>
</organism>
<reference evidence="2" key="1">
    <citation type="submission" date="2021-12" db="EMBL/GenBank/DDBJ databases">
        <authorList>
            <person name="King R."/>
        </authorList>
    </citation>
    <scope>NUCLEOTIDE SEQUENCE</scope>
</reference>
<feature type="coiled-coil region" evidence="1">
    <location>
        <begin position="107"/>
        <end position="144"/>
    </location>
</feature>
<proteinExistence type="predicted"/>
<accession>A0A9P0FDF4</accession>
<keyword evidence="1" id="KW-0175">Coiled coil</keyword>
<gene>
    <name evidence="2" type="ORF">MELIAE_LOCUS3967</name>
</gene>